<name>A0A098G3S2_9GAMM</name>
<protein>
    <submittedName>
        <fullName evidence="1">Uncharacterized protein</fullName>
    </submittedName>
</protein>
<dbReference type="KEGG" id="lfa:LFA_1718"/>
<dbReference type="STRING" id="1212491.LFA_1718"/>
<organism evidence="1 2">
    <name type="scientific">Legionella fallonii LLAP-10</name>
    <dbReference type="NCBI Taxonomy" id="1212491"/>
    <lineage>
        <taxon>Bacteria</taxon>
        <taxon>Pseudomonadati</taxon>
        <taxon>Pseudomonadota</taxon>
        <taxon>Gammaproteobacteria</taxon>
        <taxon>Legionellales</taxon>
        <taxon>Legionellaceae</taxon>
        <taxon>Legionella</taxon>
    </lineage>
</organism>
<dbReference type="EMBL" id="LN614827">
    <property type="protein sequence ID" value="CEG57123.1"/>
    <property type="molecule type" value="Genomic_DNA"/>
</dbReference>
<dbReference type="HOGENOM" id="CLU_2954898_0_0_6"/>
<proteinExistence type="predicted"/>
<reference evidence="2" key="1">
    <citation type="submission" date="2014-09" db="EMBL/GenBank/DDBJ databases">
        <authorList>
            <person name="Gomez-Valero L."/>
        </authorList>
    </citation>
    <scope>NUCLEOTIDE SEQUENCE [LARGE SCALE GENOMIC DNA]</scope>
    <source>
        <strain evidence="2">ATCC700992</strain>
    </source>
</reference>
<evidence type="ECO:0000313" key="2">
    <source>
        <dbReference type="Proteomes" id="UP000032430"/>
    </source>
</evidence>
<dbReference type="Proteomes" id="UP000032430">
    <property type="component" value="Chromosome I"/>
</dbReference>
<keyword evidence="2" id="KW-1185">Reference proteome</keyword>
<evidence type="ECO:0000313" key="1">
    <source>
        <dbReference type="EMBL" id="CEG57123.1"/>
    </source>
</evidence>
<sequence>MLHYDYGHPECSEGSPAKRIVIHLGDPSLQAPLDDSIVGQATDCPATPNLTALPHLSYC</sequence>
<accession>A0A098G3S2</accession>
<dbReference type="AlphaFoldDB" id="A0A098G3S2"/>
<gene>
    <name evidence="1" type="ORF">LFA_1718</name>
</gene>